<evidence type="ECO:0000256" key="1">
    <source>
        <dbReference type="SAM" id="MobiDB-lite"/>
    </source>
</evidence>
<keyword evidence="4" id="KW-1185">Reference proteome</keyword>
<feature type="region of interest" description="Disordered" evidence="1">
    <location>
        <begin position="280"/>
        <end position="304"/>
    </location>
</feature>
<proteinExistence type="predicted"/>
<gene>
    <name evidence="3" type="ORF">DUNSADRAFT_7758</name>
</gene>
<keyword evidence="3" id="KW-0378">Hydrolase</keyword>
<dbReference type="InterPro" id="IPR005201">
    <property type="entry name" value="TIM_ENGase"/>
</dbReference>
<dbReference type="GO" id="GO:0016787">
    <property type="term" value="F:hydrolase activity"/>
    <property type="evidence" value="ECO:0007669"/>
    <property type="project" value="UniProtKB-KW"/>
</dbReference>
<feature type="compositionally biased region" description="Low complexity" evidence="1">
    <location>
        <begin position="397"/>
        <end position="411"/>
    </location>
</feature>
<dbReference type="PANTHER" id="PTHR13246:SF1">
    <property type="entry name" value="CYTOSOLIC ENDO-BETA-N-ACETYLGLUCOSAMINIDASE"/>
    <property type="match status" value="1"/>
</dbReference>
<reference evidence="3" key="1">
    <citation type="submission" date="2017-08" db="EMBL/GenBank/DDBJ databases">
        <authorList>
            <person name="Polle J.E."/>
            <person name="Barry K."/>
            <person name="Cushman J."/>
            <person name="Schmutz J."/>
            <person name="Tran D."/>
            <person name="Hathwaick L.T."/>
            <person name="Yim W.C."/>
            <person name="Jenkins J."/>
            <person name="Mckie-Krisberg Z.M."/>
            <person name="Prochnik S."/>
            <person name="Lindquist E."/>
            <person name="Dockter R.B."/>
            <person name="Adam C."/>
            <person name="Molina H."/>
            <person name="Bunkerborg J."/>
            <person name="Jin E."/>
            <person name="Buchheim M."/>
            <person name="Magnuson J."/>
        </authorList>
    </citation>
    <scope>NUCLEOTIDE SEQUENCE</scope>
    <source>
        <strain evidence="3">CCAP 19/18</strain>
    </source>
</reference>
<dbReference type="EMBL" id="MU069717">
    <property type="protein sequence ID" value="KAF5835216.1"/>
    <property type="molecule type" value="Genomic_DNA"/>
</dbReference>
<accession>A0ABQ7GKT5</accession>
<organism evidence="3 4">
    <name type="scientific">Dunaliella salina</name>
    <name type="common">Green alga</name>
    <name type="synonym">Protococcus salinus</name>
    <dbReference type="NCBI Taxonomy" id="3046"/>
    <lineage>
        <taxon>Eukaryota</taxon>
        <taxon>Viridiplantae</taxon>
        <taxon>Chlorophyta</taxon>
        <taxon>core chlorophytes</taxon>
        <taxon>Chlorophyceae</taxon>
        <taxon>CS clade</taxon>
        <taxon>Chlamydomonadales</taxon>
        <taxon>Dunaliellaceae</taxon>
        <taxon>Dunaliella</taxon>
    </lineage>
</organism>
<dbReference type="Proteomes" id="UP000815325">
    <property type="component" value="Unassembled WGS sequence"/>
</dbReference>
<evidence type="ECO:0000313" key="3">
    <source>
        <dbReference type="EMBL" id="KAF5835216.1"/>
    </source>
</evidence>
<feature type="domain" description="Cytosolic endo-beta-N-acetylglucosaminidase TIM barrel" evidence="2">
    <location>
        <begin position="3"/>
        <end position="211"/>
    </location>
</feature>
<evidence type="ECO:0000313" key="4">
    <source>
        <dbReference type="Proteomes" id="UP000815325"/>
    </source>
</evidence>
<feature type="compositionally biased region" description="Pro residues" evidence="1">
    <location>
        <begin position="412"/>
        <end position="425"/>
    </location>
</feature>
<sequence>MAQQTADQLVRIAHYHGFDGWLINIECELHPAKIYIPHLLHFLAHLRARTREVCGGHSAVIWYDAVTTEGRLRWQNALTPLNYPFLDASDGLFLNYHWKSGTPAEVAAVAGSRACDVYMGVDVHGRGTFGGGQMMCDIALLTARMSGVSAAIFGPGWVHENFPDASEEEREDISETFWRRVVEAWGPRPVPYSNAPMSLPFITSFCEAKGRCHWIQGRCVSATPWHNLATLDLQPALLLPPSREATDGSGAASPPSSPPDLVLRKAWLALDALREGNTTLLHSTSHSPHTASHSSGSGGNGAYKEGSVSLLRDLAFHGATCLLVQPPSSPSPTAPPMVHPLYHTHILVPPTGLSLNYALTHPPSTPHEADQPSSWPPAPSSLPHGLKGAAEGNPSTSPDTPALAPLASAPPASAPPALAPEPAAVPAPHREGPADPTHPNLAIALWLAPTAASPADAAPCIVAILPPSGFATSFTEALQAAGLRCVHAHQVDGAIPGSSSSNSSKSTNVLDLSQSCDGIHQVLVLAGAEPWRLVQLQVEASALPCEGAAIVGVGIACVSAVHGAAFTPEVPDPALTPTGGGSAAASEDPSGGGAAVCLGHLALAAPCIPCRPAPSPCLRSGLRATNITTLGLSPDETLLSCDVCWQRELGLSSTAACALEPLFSRHHVWARGNNVHGSSPWLWLGTAHTELFHCAVVVSGSSDGSSDGGGGQLHTSMRVCRPRGHALRMLEGKVPAAGVGPWAWSQEDAQPQSVDIAVQPVRAVDGLVAGPVECCSQLRISLAHGSREL</sequence>
<feature type="compositionally biased region" description="Low complexity" evidence="1">
    <location>
        <begin position="280"/>
        <end position="295"/>
    </location>
</feature>
<evidence type="ECO:0000259" key="2">
    <source>
        <dbReference type="Pfam" id="PF03644"/>
    </source>
</evidence>
<feature type="region of interest" description="Disordered" evidence="1">
    <location>
        <begin position="357"/>
        <end position="437"/>
    </location>
</feature>
<dbReference type="Gene3D" id="2.60.120.260">
    <property type="entry name" value="Galactose-binding domain-like"/>
    <property type="match status" value="1"/>
</dbReference>
<dbReference type="PANTHER" id="PTHR13246">
    <property type="entry name" value="ENDO BETA N-ACETYLGLUCOSAMINIDASE"/>
    <property type="match status" value="1"/>
</dbReference>
<dbReference type="Pfam" id="PF03644">
    <property type="entry name" value="Glyco_hydro_85"/>
    <property type="match status" value="1"/>
</dbReference>
<dbReference type="InterPro" id="IPR032979">
    <property type="entry name" value="ENGase"/>
</dbReference>
<comment type="caution">
    <text evidence="3">The sequence shown here is derived from an EMBL/GenBank/DDBJ whole genome shotgun (WGS) entry which is preliminary data.</text>
</comment>
<name>A0ABQ7GKT5_DUNSA</name>
<protein>
    <submittedName>
        <fullName evidence="3">Glycosyl hydrolase family 85-domain-containing protein</fullName>
    </submittedName>
</protein>
<dbReference type="Gene3D" id="3.20.20.80">
    <property type="entry name" value="Glycosidases"/>
    <property type="match status" value="1"/>
</dbReference>